<feature type="region of interest" description="Disordered" evidence="1">
    <location>
        <begin position="1"/>
        <end position="24"/>
    </location>
</feature>
<evidence type="ECO:0000313" key="3">
    <source>
        <dbReference type="Proteomes" id="UP000271098"/>
    </source>
</evidence>
<reference evidence="2 3" key="2">
    <citation type="submission" date="2018-11" db="EMBL/GenBank/DDBJ databases">
        <authorList>
            <consortium name="Pathogen Informatics"/>
        </authorList>
    </citation>
    <scope>NUCLEOTIDE SEQUENCE [LARGE SCALE GENOMIC DNA]</scope>
</reference>
<dbReference type="WBParaSite" id="GPUH_0001967201-mRNA-1">
    <property type="protein sequence ID" value="GPUH_0001967201-mRNA-1"/>
    <property type="gene ID" value="GPUH_0001967201"/>
</dbReference>
<dbReference type="SUPFAM" id="SSF52768">
    <property type="entry name" value="Arginase/deacetylase"/>
    <property type="match status" value="1"/>
</dbReference>
<evidence type="ECO:0000256" key="1">
    <source>
        <dbReference type="SAM" id="MobiDB-lite"/>
    </source>
</evidence>
<evidence type="ECO:0000313" key="2">
    <source>
        <dbReference type="EMBL" id="VDN34291.1"/>
    </source>
</evidence>
<name>A0A183EFA6_9BILA</name>
<evidence type="ECO:0000313" key="4">
    <source>
        <dbReference type="WBParaSite" id="GPUH_0001967201-mRNA-1"/>
    </source>
</evidence>
<proteinExistence type="predicted"/>
<dbReference type="AlphaFoldDB" id="A0A183EFA6"/>
<dbReference type="OrthoDB" id="5232919at2759"/>
<feature type="region of interest" description="Disordered" evidence="1">
    <location>
        <begin position="65"/>
        <end position="107"/>
    </location>
</feature>
<accession>A0A183EFA6</accession>
<dbReference type="Proteomes" id="UP000271098">
    <property type="component" value="Unassembled WGS sequence"/>
</dbReference>
<sequence>MESPAAVQQAHHPHTTSVPAPVSSPHFEPYYIPPTVHAMHGASDYQLRKVSSEPNLKMRIRAKLLNKGSSPLQSQNSAFTSAQRLPQSETAMDTDCGGGSSSATSNVVDSPTRLLASAPHLMVPSPSLPNLASSAQLQMDMSALLAHALYSPFVSMPTLSRSGLIQQQQHQQQPSFLMVDSAGLDLSNALSEGVARQSTKLDSRTLSSPLPLGGYPSLLKQQLHDLMLRRKSLVQEEPEDEATLEAQLFSRLQSGPGLSIALRTQLKTELRQRYHLESWLWWRHKSEYIDLMKFSFEAPIQPCLVYDSAMAKHHCVCGNNKNHVEHGERVQLVWSRLQERGLLEKCERVLARKAPLEMLRTVHAATYVTFFAVSPTACLEVNLSFHVV</sequence>
<feature type="compositionally biased region" description="Polar residues" evidence="1">
    <location>
        <begin position="67"/>
        <end position="91"/>
    </location>
</feature>
<dbReference type="Gene3D" id="3.40.800.20">
    <property type="entry name" value="Histone deacetylase domain"/>
    <property type="match status" value="1"/>
</dbReference>
<reference evidence="4" key="1">
    <citation type="submission" date="2016-06" db="UniProtKB">
        <authorList>
            <consortium name="WormBaseParasite"/>
        </authorList>
    </citation>
    <scope>IDENTIFICATION</scope>
</reference>
<protein>
    <submittedName>
        <fullName evidence="4">Histone deacetylase</fullName>
    </submittedName>
</protein>
<organism evidence="4">
    <name type="scientific">Gongylonema pulchrum</name>
    <dbReference type="NCBI Taxonomy" id="637853"/>
    <lineage>
        <taxon>Eukaryota</taxon>
        <taxon>Metazoa</taxon>
        <taxon>Ecdysozoa</taxon>
        <taxon>Nematoda</taxon>
        <taxon>Chromadorea</taxon>
        <taxon>Rhabditida</taxon>
        <taxon>Spirurina</taxon>
        <taxon>Spiruromorpha</taxon>
        <taxon>Spiruroidea</taxon>
        <taxon>Gongylonematidae</taxon>
        <taxon>Gongylonema</taxon>
    </lineage>
</organism>
<gene>
    <name evidence="2" type="ORF">GPUH_LOCUS19650</name>
</gene>
<dbReference type="InterPro" id="IPR023696">
    <property type="entry name" value="Ureohydrolase_dom_sf"/>
</dbReference>
<dbReference type="InterPro" id="IPR037138">
    <property type="entry name" value="His_deacetylse_dom_sf"/>
</dbReference>
<keyword evidence="3" id="KW-1185">Reference proteome</keyword>
<dbReference type="EMBL" id="UYRT01088904">
    <property type="protein sequence ID" value="VDN34291.1"/>
    <property type="molecule type" value="Genomic_DNA"/>
</dbReference>